<organism evidence="1 2">
    <name type="scientific">Pseudomonas laurentiana</name>
    <dbReference type="NCBI Taxonomy" id="2364649"/>
    <lineage>
        <taxon>Bacteria</taxon>
        <taxon>Pseudomonadati</taxon>
        <taxon>Pseudomonadota</taxon>
        <taxon>Gammaproteobacteria</taxon>
        <taxon>Pseudomonadales</taxon>
        <taxon>Pseudomonadaceae</taxon>
        <taxon>Pseudomonas</taxon>
    </lineage>
</organism>
<reference evidence="1 2" key="1">
    <citation type="submission" date="2020-02" db="EMBL/GenBank/DDBJ databases">
        <title>Broccoli isolated Pseudomonas sp.</title>
        <authorList>
            <person name="Fujikawa T."/>
            <person name="Sawada H."/>
        </authorList>
    </citation>
    <scope>NUCLEOTIDE SEQUENCE [LARGE SCALE GENOMIC DNA]</scope>
    <source>
        <strain evidence="1 2">JCM 32154</strain>
    </source>
</reference>
<dbReference type="Proteomes" id="UP000471751">
    <property type="component" value="Unassembled WGS sequence"/>
</dbReference>
<keyword evidence="2" id="KW-1185">Reference proteome</keyword>
<accession>A0A6I5RLN9</accession>
<dbReference type="RefSeq" id="WP_163932180.1">
    <property type="nucleotide sequence ID" value="NZ_BMQU01000001.1"/>
</dbReference>
<dbReference type="EMBL" id="JAAHBT010000022">
    <property type="protein sequence ID" value="NES08867.1"/>
    <property type="molecule type" value="Genomic_DNA"/>
</dbReference>
<evidence type="ECO:0000313" key="2">
    <source>
        <dbReference type="Proteomes" id="UP000471751"/>
    </source>
</evidence>
<dbReference type="AlphaFoldDB" id="A0A6I5RLN9"/>
<gene>
    <name evidence="1" type="ORF">G3O07_02635</name>
</gene>
<protein>
    <submittedName>
        <fullName evidence="1">Uncharacterized protein</fullName>
    </submittedName>
</protein>
<proteinExistence type="predicted"/>
<name>A0A6I5RLN9_9PSED</name>
<comment type="caution">
    <text evidence="1">The sequence shown here is derived from an EMBL/GenBank/DDBJ whole genome shotgun (WGS) entry which is preliminary data.</text>
</comment>
<sequence>MNVVSEPVSSLSIVNNESIKALAQWLKNNANNRVRKTDPRRRLLVERYPVGLISEAELDALLGVWHH</sequence>
<evidence type="ECO:0000313" key="1">
    <source>
        <dbReference type="EMBL" id="NES08867.1"/>
    </source>
</evidence>